<dbReference type="PROSITE" id="PS51222">
    <property type="entry name" value="DCD"/>
    <property type="match status" value="1"/>
</dbReference>
<organism evidence="3 4">
    <name type="scientific">Abrus precatorius</name>
    <name type="common">Indian licorice</name>
    <name type="synonym">Glycine abrus</name>
    <dbReference type="NCBI Taxonomy" id="3816"/>
    <lineage>
        <taxon>Eukaryota</taxon>
        <taxon>Viridiplantae</taxon>
        <taxon>Streptophyta</taxon>
        <taxon>Embryophyta</taxon>
        <taxon>Tracheophyta</taxon>
        <taxon>Spermatophyta</taxon>
        <taxon>Magnoliopsida</taxon>
        <taxon>eudicotyledons</taxon>
        <taxon>Gunneridae</taxon>
        <taxon>Pentapetalae</taxon>
        <taxon>rosids</taxon>
        <taxon>fabids</taxon>
        <taxon>Fabales</taxon>
        <taxon>Fabaceae</taxon>
        <taxon>Papilionoideae</taxon>
        <taxon>50 kb inversion clade</taxon>
        <taxon>NPAAA clade</taxon>
        <taxon>indigoferoid/millettioid clade</taxon>
        <taxon>Abreae</taxon>
        <taxon>Abrus</taxon>
    </lineage>
</organism>
<accession>A0A8B8KPI9</accession>
<evidence type="ECO:0000313" key="4">
    <source>
        <dbReference type="RefSeq" id="XP_027345766.1"/>
    </source>
</evidence>
<dbReference type="InterPro" id="IPR013989">
    <property type="entry name" value="Dev_and_cell_death_domain"/>
</dbReference>
<proteinExistence type="predicted"/>
<feature type="region of interest" description="Disordered" evidence="1">
    <location>
        <begin position="629"/>
        <end position="679"/>
    </location>
</feature>
<dbReference type="GeneID" id="113857777"/>
<feature type="compositionally biased region" description="Basic and acidic residues" evidence="1">
    <location>
        <begin position="657"/>
        <end position="675"/>
    </location>
</feature>
<keyword evidence="3" id="KW-1185">Reference proteome</keyword>
<protein>
    <submittedName>
        <fullName evidence="4">Uncharacterized protein LOC113857777</fullName>
    </submittedName>
</protein>
<dbReference type="RefSeq" id="XP_027345766.1">
    <property type="nucleotide sequence ID" value="XM_027489965.1"/>
</dbReference>
<evidence type="ECO:0000256" key="1">
    <source>
        <dbReference type="SAM" id="MobiDB-lite"/>
    </source>
</evidence>
<evidence type="ECO:0000259" key="2">
    <source>
        <dbReference type="PROSITE" id="PS51222"/>
    </source>
</evidence>
<feature type="compositionally biased region" description="Basic residues" evidence="1">
    <location>
        <begin position="629"/>
        <end position="640"/>
    </location>
</feature>
<dbReference type="SMART" id="SM00767">
    <property type="entry name" value="DCD"/>
    <property type="match status" value="1"/>
</dbReference>
<gene>
    <name evidence="4" type="primary">LOC113857777</name>
</gene>
<dbReference type="PANTHER" id="PTHR46444">
    <property type="entry name" value="DCD (DEVELOPMENT AND CELL DEATH) DOMAIN PROTEIN-RELATED"/>
    <property type="match status" value="1"/>
</dbReference>
<dbReference type="AlphaFoldDB" id="A0A8B8KPI9"/>
<dbReference type="Pfam" id="PF10539">
    <property type="entry name" value="Dev_Cell_Death"/>
    <property type="match status" value="1"/>
</dbReference>
<sequence length="1091" mass="121164">MGFNDKYNNADGKDPDFGAIFMSNTETKRECLRMGLFGLPSTEIQFVEQVKAGMILFLFEYENRQLHGVFKASCDGGINIVPNAFTSLRRQCPAQVKFVPIWFCKPLPEKVFRDAIRGNYFSANKFNFGLSESQVHKLLYLFSTRKLELEVPERSLTRTEDLKSKWYPQGKVGRSVDHGMHVESVQNEQIVGDNISPTIMHKCQGDSLQYNGDVEYFGLNAGDIIVNKQGRAAQLAVDATNGYVRDYLALKDESGFTAHENEDYMDACHRPNIIGGYSKSPSDKVRVYSDGWLSISDRFMNEDLRKNDPRMVFSDDIPGLHNSDVNQSVFHSKPNLEHNSLIQNQLRPTSTMIHPVQAQILNNSCAAQGDASSKSTALLYDPDVPGLNFSRPSSVGINEGANSIMESISPSNNFRRSSLSSQPCLIHPELKDMNRWHNDGGGFQDSVLYSSSNRDCMPLSAAQNSDQLGTESVIYEARNIPSLKYSSCHIPPSDIGNSTRIHEPFSSLFHNHQSSLGNSVHLTTLQENLSHEITLQRNNEIYTRDVPWTNEGQSLDGNPVIHEYDIGCYGDSKNNNFGHPKKKSSVFSRLSFMQDINKPKSGNSVRNDKYDFYTSVDEVMERIRQRHNQWMKKRKPKPKHNKAESLRDKTQSISSRMKSDCSEDTLTDHGMDLTTERGGNTNKTAEKLCFVDFKRRSKVRKLSDENEIKSTNESQKSENFMVVQPKRRKLIRPNFSNSTTSQKGIDLGASQLQVPSSHGTYNVKDVSESCCALVQTKEDNIKADAEAQNIIDQTHSQDKNSSHATGCACSVGGKRATDGALTAFNDRSNCLENINNQNVFSSASCKDKSCHIKKGFCTMDNIKSVSADTKSSHSICQEHHVDKITCAGRDINAEEEMPQDCSSTFSNEVKDTSEYLQNSANEKAPTETYCPIKEGLPVMNDRKSVSTGTNSLHSICQEHHIGKIICAGKGSNTEEMSKDGGSFVSEVKDGFHCIQNSANENASIATSCFKEGLCMIDSTKSGSLGAESLHSICQESRVHKVIFAGRAIKTEEGMSKDGGSSFTSEVKDGLKSSQNSGNDNAPIATCEDKMA</sequence>
<dbReference type="OrthoDB" id="1928633at2759"/>
<feature type="compositionally biased region" description="Basic and acidic residues" evidence="1">
    <location>
        <begin position="641"/>
        <end position="650"/>
    </location>
</feature>
<dbReference type="KEGG" id="aprc:113857777"/>
<name>A0A8B8KPI9_ABRPR</name>
<feature type="domain" description="DCD" evidence="2">
    <location>
        <begin position="14"/>
        <end position="144"/>
    </location>
</feature>
<dbReference type="PANTHER" id="PTHR46444:SF9">
    <property type="entry name" value="DCD (DEVELOPMENT AND CELL DEATH) DOMAIN PROTEIN"/>
    <property type="match status" value="1"/>
</dbReference>
<evidence type="ECO:0000313" key="3">
    <source>
        <dbReference type="Proteomes" id="UP000694853"/>
    </source>
</evidence>
<dbReference type="Proteomes" id="UP000694853">
    <property type="component" value="Unplaced"/>
</dbReference>
<reference evidence="3" key="1">
    <citation type="journal article" date="2019" name="Toxins">
        <title>Detection of Abrin-Like and Prepropulchellin-Like Toxin Genes and Transcripts Using Whole Genome Sequencing and Full-Length Transcript Sequencing of Abrus precatorius.</title>
        <authorList>
            <person name="Hovde B.T."/>
            <person name="Daligault H.E."/>
            <person name="Hanschen E.R."/>
            <person name="Kunde Y.A."/>
            <person name="Johnson M.B."/>
            <person name="Starkenburg S.R."/>
            <person name="Johnson S.L."/>
        </authorList>
    </citation>
    <scope>NUCLEOTIDE SEQUENCE [LARGE SCALE GENOMIC DNA]</scope>
</reference>
<feature type="region of interest" description="Disordered" evidence="1">
    <location>
        <begin position="1053"/>
        <end position="1091"/>
    </location>
</feature>
<reference evidence="4" key="2">
    <citation type="submission" date="2025-08" db="UniProtKB">
        <authorList>
            <consortium name="RefSeq"/>
        </authorList>
    </citation>
    <scope>IDENTIFICATION</scope>
    <source>
        <tissue evidence="4">Young leaves</tissue>
    </source>
</reference>